<keyword evidence="3" id="KW-1185">Reference proteome</keyword>
<accession>A0AAV7MMG4</accession>
<protein>
    <submittedName>
        <fullName evidence="2">Uncharacterized protein</fullName>
    </submittedName>
</protein>
<comment type="caution">
    <text evidence="2">The sequence shown here is derived from an EMBL/GenBank/DDBJ whole genome shotgun (WGS) entry which is preliminary data.</text>
</comment>
<reference evidence="2" key="1">
    <citation type="journal article" date="2022" name="bioRxiv">
        <title>Sequencing and chromosome-scale assembly of the giantPleurodeles waltlgenome.</title>
        <authorList>
            <person name="Brown T."/>
            <person name="Elewa A."/>
            <person name="Iarovenko S."/>
            <person name="Subramanian E."/>
            <person name="Araus A.J."/>
            <person name="Petzold A."/>
            <person name="Susuki M."/>
            <person name="Suzuki K.-i.T."/>
            <person name="Hayashi T."/>
            <person name="Toyoda A."/>
            <person name="Oliveira C."/>
            <person name="Osipova E."/>
            <person name="Leigh N.D."/>
            <person name="Simon A."/>
            <person name="Yun M.H."/>
        </authorList>
    </citation>
    <scope>NUCLEOTIDE SEQUENCE</scope>
    <source>
        <strain evidence="2">20211129_DDA</strain>
        <tissue evidence="2">Liver</tissue>
    </source>
</reference>
<gene>
    <name evidence="2" type="ORF">NDU88_006488</name>
</gene>
<dbReference type="AlphaFoldDB" id="A0AAV7MMG4"/>
<organism evidence="2 3">
    <name type="scientific">Pleurodeles waltl</name>
    <name type="common">Iberian ribbed newt</name>
    <dbReference type="NCBI Taxonomy" id="8319"/>
    <lineage>
        <taxon>Eukaryota</taxon>
        <taxon>Metazoa</taxon>
        <taxon>Chordata</taxon>
        <taxon>Craniata</taxon>
        <taxon>Vertebrata</taxon>
        <taxon>Euteleostomi</taxon>
        <taxon>Amphibia</taxon>
        <taxon>Batrachia</taxon>
        <taxon>Caudata</taxon>
        <taxon>Salamandroidea</taxon>
        <taxon>Salamandridae</taxon>
        <taxon>Pleurodelinae</taxon>
        <taxon>Pleurodeles</taxon>
    </lineage>
</organism>
<sequence length="126" mass="13243">MLFPRGSFYGSRRSVTSQAPSKSFSSGTGRGRAFTLYASLLGCPVLGEAAGQNGFARFKGSSPVLPFYLQHFPPPEGIEAVARHASPGRARPDDTGGCCGCYEPRGSLSLKPGVFKNPQYIGEGPG</sequence>
<evidence type="ECO:0000256" key="1">
    <source>
        <dbReference type="SAM" id="MobiDB-lite"/>
    </source>
</evidence>
<evidence type="ECO:0000313" key="2">
    <source>
        <dbReference type="EMBL" id="KAJ1101420.1"/>
    </source>
</evidence>
<feature type="compositionally biased region" description="Polar residues" evidence="1">
    <location>
        <begin position="13"/>
        <end position="27"/>
    </location>
</feature>
<feature type="region of interest" description="Disordered" evidence="1">
    <location>
        <begin position="1"/>
        <end position="29"/>
    </location>
</feature>
<name>A0AAV7MMG4_PLEWA</name>
<dbReference type="EMBL" id="JANPWB010000014">
    <property type="protein sequence ID" value="KAJ1101420.1"/>
    <property type="molecule type" value="Genomic_DNA"/>
</dbReference>
<proteinExistence type="predicted"/>
<dbReference type="Proteomes" id="UP001066276">
    <property type="component" value="Chromosome 10"/>
</dbReference>
<evidence type="ECO:0000313" key="3">
    <source>
        <dbReference type="Proteomes" id="UP001066276"/>
    </source>
</evidence>